<comment type="caution">
    <text evidence="1">The sequence shown here is derived from an EMBL/GenBank/DDBJ whole genome shotgun (WGS) entry which is preliminary data.</text>
</comment>
<accession>A0ACB8UWU7</accession>
<name>A0ACB8UWU7_9EURO</name>
<evidence type="ECO:0000313" key="1">
    <source>
        <dbReference type="EMBL" id="KAI2386395.1"/>
    </source>
</evidence>
<protein>
    <submittedName>
        <fullName evidence="1">Uncharacterized protein</fullName>
    </submittedName>
</protein>
<sequence length="364" mass="41288">MQAFNSSMDPLSAVSFAASKLTRVFSVPKGRRPKFTLILRILDIINVPLGVGTTYVRWQLPSSASPENSGETKKEQIESHRASWDYEKMFTVRLMLDRGHMLQECGIHFDIFQEFSPNHRSDKTLLGTIDLNLAEYVDEGDTEDGVVRRYLMMNSKINATVKIAIKMNQIEGDNNFTKPPLSPATVFSGIAGFMTAAKPDSDDTRHVPSFFNRTQEYTELQDLYFRNLAATLACRPGEVPPDQVIEDIFAGGDGWPAGRPSVKRRDNYEDDDDYDDDCNCSNSDTDTRRTSRNKSPARSTGSGSLGHHFRNRSKHSEFSFGSDIGTKNRKVKGRRRKNRELDEFEVREDLRSWEISWAKEPTPP</sequence>
<proteinExistence type="predicted"/>
<organism evidence="1">
    <name type="scientific">Ophidiomyces ophidiicola</name>
    <dbReference type="NCBI Taxonomy" id="1387563"/>
    <lineage>
        <taxon>Eukaryota</taxon>
        <taxon>Fungi</taxon>
        <taxon>Dikarya</taxon>
        <taxon>Ascomycota</taxon>
        <taxon>Pezizomycotina</taxon>
        <taxon>Eurotiomycetes</taxon>
        <taxon>Eurotiomycetidae</taxon>
        <taxon>Onygenales</taxon>
        <taxon>Onygenaceae</taxon>
        <taxon>Ophidiomyces</taxon>
    </lineage>
</organism>
<dbReference type="EMBL" id="JALBCA010000048">
    <property type="protein sequence ID" value="KAI2386395.1"/>
    <property type="molecule type" value="Genomic_DNA"/>
</dbReference>
<gene>
    <name evidence="1" type="ORF">LOY88_003591</name>
</gene>
<reference evidence="1" key="1">
    <citation type="journal article" date="2022" name="bioRxiv">
        <title>Population genetic analysis of Ophidiomyces ophidiicola, the causative agent of snake fungal disease, indicates recent introductions to the USA.</title>
        <authorList>
            <person name="Ladner J.T."/>
            <person name="Palmer J.M."/>
            <person name="Ettinger C.L."/>
            <person name="Stajich J.E."/>
            <person name="Farrell T.M."/>
            <person name="Glorioso B.M."/>
            <person name="Lawson B."/>
            <person name="Price S.J."/>
            <person name="Stengle A.G."/>
            <person name="Grear D.A."/>
            <person name="Lorch J.M."/>
        </authorList>
    </citation>
    <scope>NUCLEOTIDE SEQUENCE</scope>
    <source>
        <strain evidence="1">NWHC 24266-5</strain>
    </source>
</reference>